<keyword evidence="4" id="KW-1185">Reference proteome</keyword>
<proteinExistence type="predicted"/>
<dbReference type="Pfam" id="PF02517">
    <property type="entry name" value="Rce1-like"/>
    <property type="match status" value="1"/>
</dbReference>
<evidence type="ECO:0000259" key="2">
    <source>
        <dbReference type="Pfam" id="PF02517"/>
    </source>
</evidence>
<dbReference type="eggNOG" id="COG1266">
    <property type="taxonomic scope" value="Bacteria"/>
</dbReference>
<feature type="transmembrane region" description="Helical" evidence="1">
    <location>
        <begin position="78"/>
        <end position="100"/>
    </location>
</feature>
<dbReference type="RefSeq" id="WP_012257886.1">
    <property type="nucleotide sequence ID" value="NC_010175.1"/>
</dbReference>
<dbReference type="GO" id="GO:0080120">
    <property type="term" value="P:CAAX-box protein maturation"/>
    <property type="evidence" value="ECO:0007669"/>
    <property type="project" value="UniProtKB-ARBA"/>
</dbReference>
<dbReference type="EnsemblBacteria" id="ABY35232">
    <property type="protein sequence ID" value="ABY35232"/>
    <property type="gene ID" value="Caur_2017"/>
</dbReference>
<dbReference type="EMBL" id="CP000909">
    <property type="protein sequence ID" value="ABY35232.1"/>
    <property type="molecule type" value="Genomic_DNA"/>
</dbReference>
<dbReference type="PATRIC" id="fig|324602.8.peg.2291"/>
<feature type="transmembrane region" description="Helical" evidence="1">
    <location>
        <begin position="213"/>
        <end position="231"/>
    </location>
</feature>
<feature type="transmembrane region" description="Helical" evidence="1">
    <location>
        <begin position="20"/>
        <end position="39"/>
    </location>
</feature>
<dbReference type="InParanoid" id="A9WEH0"/>
<feature type="transmembrane region" description="Helical" evidence="1">
    <location>
        <begin position="120"/>
        <end position="142"/>
    </location>
</feature>
<gene>
    <name evidence="3" type="ordered locus">Caur_2017</name>
</gene>
<dbReference type="HOGENOM" id="CLU_724831_0_0_0"/>
<feature type="transmembrane region" description="Helical" evidence="1">
    <location>
        <begin position="294"/>
        <end position="313"/>
    </location>
</feature>
<protein>
    <submittedName>
        <fullName evidence="3">Abortive infection protein</fullName>
    </submittedName>
</protein>
<name>A9WEH0_CHLAA</name>
<dbReference type="GO" id="GO:0004175">
    <property type="term" value="F:endopeptidase activity"/>
    <property type="evidence" value="ECO:0007669"/>
    <property type="project" value="UniProtKB-ARBA"/>
</dbReference>
<feature type="transmembrane region" description="Helical" evidence="1">
    <location>
        <begin position="348"/>
        <end position="365"/>
    </location>
</feature>
<feature type="transmembrane region" description="Helical" evidence="1">
    <location>
        <begin position="372"/>
        <end position="389"/>
    </location>
</feature>
<dbReference type="AlphaFoldDB" id="A9WEH0"/>
<feature type="domain" description="CAAX prenyl protease 2/Lysostaphin resistance protein A-like" evidence="2">
    <location>
        <begin position="302"/>
        <end position="381"/>
    </location>
</feature>
<accession>A9WEH0</accession>
<keyword evidence="1" id="KW-0472">Membrane</keyword>
<evidence type="ECO:0000313" key="3">
    <source>
        <dbReference type="EMBL" id="ABY35232.1"/>
    </source>
</evidence>
<dbReference type="Proteomes" id="UP000002008">
    <property type="component" value="Chromosome"/>
</dbReference>
<organism evidence="3 4">
    <name type="scientific">Chloroflexus aurantiacus (strain ATCC 29366 / DSM 635 / J-10-fl)</name>
    <dbReference type="NCBI Taxonomy" id="324602"/>
    <lineage>
        <taxon>Bacteria</taxon>
        <taxon>Bacillati</taxon>
        <taxon>Chloroflexota</taxon>
        <taxon>Chloroflexia</taxon>
        <taxon>Chloroflexales</taxon>
        <taxon>Chloroflexineae</taxon>
        <taxon>Chloroflexaceae</taxon>
        <taxon>Chloroflexus</taxon>
    </lineage>
</organism>
<feature type="transmembrane region" description="Helical" evidence="1">
    <location>
        <begin position="325"/>
        <end position="342"/>
    </location>
</feature>
<feature type="transmembrane region" description="Helical" evidence="1">
    <location>
        <begin position="45"/>
        <end position="66"/>
    </location>
</feature>
<sequence>MSEPIVLSTEQPPTPYRPRAWLAGVGIYIFLVSIGISIGGEFESFTAASFNVLPFAILAILAYFAGTSFNWAWIATGLWLMIVIAITALLTFGFGAVNIIGIPLGDIDPANPPALTQSALLSILMLILGIFGAIGIGFLTLLPPVRRRLARFIPIEPASFVHAIALAAIVSITLMLFVPLLLTGEPPLLNLVRSLSGEELNNTNPDAELRNQIYGLIWTIPAALLAVGFGIRRNLSATLSRLGLVMPTSQQFWNGIGLGIGLAIAMLFLLSPLQEWIWQSLGWPTTDEDAFLELMSYAISPIGAVVIGVTAGLGEELAIRGVLQPRLGILLSNLFFVSLHAFQYHWDGLLVVFAIGMICGLIRKYTNTTTAALVHGTYNFVLVMMAALVEKL</sequence>
<keyword evidence="1" id="KW-1133">Transmembrane helix</keyword>
<reference evidence="4" key="1">
    <citation type="journal article" date="2011" name="BMC Genomics">
        <title>Complete genome sequence of the filamentous anoxygenic phototrophic bacterium Chloroflexus aurantiacus.</title>
        <authorList>
            <person name="Tang K.H."/>
            <person name="Barry K."/>
            <person name="Chertkov O."/>
            <person name="Dalin E."/>
            <person name="Han C.S."/>
            <person name="Hauser L.J."/>
            <person name="Honchak B.M."/>
            <person name="Karbach L.E."/>
            <person name="Land M.L."/>
            <person name="Lapidus A."/>
            <person name="Larimer F.W."/>
            <person name="Mikhailova N."/>
            <person name="Pitluck S."/>
            <person name="Pierson B.K."/>
            <person name="Blankenship R.E."/>
        </authorList>
    </citation>
    <scope>NUCLEOTIDE SEQUENCE [LARGE SCALE GENOMIC DNA]</scope>
    <source>
        <strain evidence="4">ATCC 29366 / DSM 635 / J-10-fl</strain>
    </source>
</reference>
<evidence type="ECO:0000313" key="4">
    <source>
        <dbReference type="Proteomes" id="UP000002008"/>
    </source>
</evidence>
<evidence type="ECO:0000256" key="1">
    <source>
        <dbReference type="SAM" id="Phobius"/>
    </source>
</evidence>
<feature type="transmembrane region" description="Helical" evidence="1">
    <location>
        <begin position="163"/>
        <end position="182"/>
    </location>
</feature>
<feature type="transmembrane region" description="Helical" evidence="1">
    <location>
        <begin position="252"/>
        <end position="274"/>
    </location>
</feature>
<keyword evidence="1" id="KW-0812">Transmembrane</keyword>
<dbReference type="InterPro" id="IPR003675">
    <property type="entry name" value="Rce1/LyrA-like_dom"/>
</dbReference>
<dbReference type="KEGG" id="cau:Caur_2017"/>